<accession>A0AA44BEV4</accession>
<keyword evidence="1 2" id="KW-0238">DNA-binding</keyword>
<feature type="compositionally biased region" description="Basic and acidic residues" evidence="4">
    <location>
        <begin position="118"/>
        <end position="131"/>
    </location>
</feature>
<dbReference type="RefSeq" id="WP_160723636.1">
    <property type="nucleotide sequence ID" value="NZ_SUMG01000048.1"/>
</dbReference>
<sequence length="152" mass="17112">MNSVSLVGRLTKDPELRFTGTGKAVATFTLAVNRTFSKTDEADFFNIVTWQKTAENCANYLAKGQQVAVLGRLQSRSYENKEGRRIFVVEVVANEVEFLERRDKSGGSSSNSQSYQKNQDKPKENKSKNDIDTSDVDLDEFQAIDDDEDIPF</sequence>
<keyword evidence="6" id="KW-1185">Reference proteome</keyword>
<dbReference type="PROSITE" id="PS50935">
    <property type="entry name" value="SSB"/>
    <property type="match status" value="1"/>
</dbReference>
<evidence type="ECO:0000313" key="6">
    <source>
        <dbReference type="Proteomes" id="UP000449710"/>
    </source>
</evidence>
<evidence type="ECO:0000256" key="3">
    <source>
        <dbReference type="PIRNR" id="PIRNR002070"/>
    </source>
</evidence>
<evidence type="ECO:0000256" key="4">
    <source>
        <dbReference type="SAM" id="MobiDB-lite"/>
    </source>
</evidence>
<comment type="function">
    <text evidence="2">Plays an important role in DNA replication, recombination and repair. Binds to ssDNA and to an array of partner proteins to recruit them to their sites of action during DNA metabolism.</text>
</comment>
<dbReference type="PANTHER" id="PTHR10302:SF0">
    <property type="entry name" value="SINGLE-STRANDED DNA-BINDING PROTEIN, MITOCHONDRIAL"/>
    <property type="match status" value="1"/>
</dbReference>
<organism evidence="5 6">
    <name type="scientific">Isachenkonia alkalipeptolytica</name>
    <dbReference type="NCBI Taxonomy" id="2565777"/>
    <lineage>
        <taxon>Bacteria</taxon>
        <taxon>Bacillati</taxon>
        <taxon>Bacillota</taxon>
        <taxon>Clostridia</taxon>
        <taxon>Eubacteriales</taxon>
        <taxon>Clostridiaceae</taxon>
        <taxon>Isachenkonia</taxon>
    </lineage>
</organism>
<comment type="caution">
    <text evidence="2">Lacks conserved residue(s) required for the propagation of feature annotation.</text>
</comment>
<dbReference type="GO" id="GO:0006260">
    <property type="term" value="P:DNA replication"/>
    <property type="evidence" value="ECO:0007669"/>
    <property type="project" value="UniProtKB-UniRule"/>
</dbReference>
<dbReference type="InterPro" id="IPR000424">
    <property type="entry name" value="Primosome_PriB/ssb"/>
</dbReference>
<keyword evidence="2" id="KW-0227">DNA damage</keyword>
<feature type="short sequence motif" description="Important for interaction with partner proteins" evidence="2">
    <location>
        <begin position="147"/>
        <end position="152"/>
    </location>
</feature>
<comment type="subunit">
    <text evidence="2">Homotetramer.</text>
</comment>
<keyword evidence="2" id="KW-0234">DNA repair</keyword>
<dbReference type="Gene3D" id="2.40.50.140">
    <property type="entry name" value="Nucleic acid-binding proteins"/>
    <property type="match status" value="1"/>
</dbReference>
<dbReference type="HAMAP" id="MF_00984">
    <property type="entry name" value="SSB"/>
    <property type="match status" value="1"/>
</dbReference>
<protein>
    <recommendedName>
        <fullName evidence="2 3">Single-stranded DNA-binding protein</fullName>
        <shortName evidence="2">SSB</shortName>
    </recommendedName>
</protein>
<dbReference type="PIRSF" id="PIRSF002070">
    <property type="entry name" value="SSB"/>
    <property type="match status" value="1"/>
</dbReference>
<dbReference type="PANTHER" id="PTHR10302">
    <property type="entry name" value="SINGLE-STRANDED DNA-BINDING PROTEIN"/>
    <property type="match status" value="1"/>
</dbReference>
<reference evidence="5 6" key="1">
    <citation type="submission" date="2019-04" db="EMBL/GenBank/DDBJ databases">
        <title>Isachenkonia alkalipeptolytica gen. nov. sp. nov. a new anaerobic, alkiliphilic organothrophic bacterium capable to reduce synthesized ferrihydrite isolated from a soda lake.</title>
        <authorList>
            <person name="Toshchakov S.V."/>
            <person name="Zavarzina D.G."/>
            <person name="Zhilina T.N."/>
            <person name="Kostrikina N.A."/>
            <person name="Kublanov I.V."/>
        </authorList>
    </citation>
    <scope>NUCLEOTIDE SEQUENCE [LARGE SCALE GENOMIC DNA]</scope>
    <source>
        <strain evidence="5 6">Z-1701</strain>
    </source>
</reference>
<keyword evidence="2" id="KW-0235">DNA replication</keyword>
<dbReference type="GO" id="GO:0006310">
    <property type="term" value="P:DNA recombination"/>
    <property type="evidence" value="ECO:0007669"/>
    <property type="project" value="UniProtKB-UniRule"/>
</dbReference>
<dbReference type="AlphaFoldDB" id="A0AA44BEV4"/>
<dbReference type="InterPro" id="IPR011344">
    <property type="entry name" value="ssDNA-bd"/>
</dbReference>
<dbReference type="GO" id="GO:0003697">
    <property type="term" value="F:single-stranded DNA binding"/>
    <property type="evidence" value="ECO:0007669"/>
    <property type="project" value="UniProtKB-UniRule"/>
</dbReference>
<feature type="compositionally biased region" description="Low complexity" evidence="4">
    <location>
        <begin position="106"/>
        <end position="117"/>
    </location>
</feature>
<comment type="caution">
    <text evidence="5">The sequence shown here is derived from an EMBL/GenBank/DDBJ whole genome shotgun (WGS) entry which is preliminary data.</text>
</comment>
<dbReference type="GO" id="GO:0009295">
    <property type="term" value="C:nucleoid"/>
    <property type="evidence" value="ECO:0007669"/>
    <property type="project" value="TreeGrafter"/>
</dbReference>
<gene>
    <name evidence="5" type="primary">ssb</name>
    <name evidence="5" type="ORF">ISALK_14620</name>
</gene>
<dbReference type="GO" id="GO:0006281">
    <property type="term" value="P:DNA repair"/>
    <property type="evidence" value="ECO:0007669"/>
    <property type="project" value="UniProtKB-UniRule"/>
</dbReference>
<keyword evidence="2" id="KW-0233">DNA recombination</keyword>
<dbReference type="InterPro" id="IPR012340">
    <property type="entry name" value="NA-bd_OB-fold"/>
</dbReference>
<dbReference type="SUPFAM" id="SSF50249">
    <property type="entry name" value="Nucleic acid-binding proteins"/>
    <property type="match status" value="1"/>
</dbReference>
<dbReference type="Pfam" id="PF00436">
    <property type="entry name" value="SSB"/>
    <property type="match status" value="1"/>
</dbReference>
<evidence type="ECO:0000313" key="5">
    <source>
        <dbReference type="EMBL" id="NBG89699.1"/>
    </source>
</evidence>
<feature type="region of interest" description="Disordered" evidence="4">
    <location>
        <begin position="100"/>
        <end position="152"/>
    </location>
</feature>
<proteinExistence type="inferred from homology"/>
<name>A0AA44BEV4_9CLOT</name>
<dbReference type="NCBIfam" id="TIGR00621">
    <property type="entry name" value="ssb"/>
    <property type="match status" value="1"/>
</dbReference>
<evidence type="ECO:0000256" key="2">
    <source>
        <dbReference type="HAMAP-Rule" id="MF_00984"/>
    </source>
</evidence>
<evidence type="ECO:0000256" key="1">
    <source>
        <dbReference type="ARBA" id="ARBA00023125"/>
    </source>
</evidence>
<dbReference type="EMBL" id="SUMG01000048">
    <property type="protein sequence ID" value="NBG89699.1"/>
    <property type="molecule type" value="Genomic_DNA"/>
</dbReference>
<feature type="compositionally biased region" description="Acidic residues" evidence="4">
    <location>
        <begin position="132"/>
        <end position="152"/>
    </location>
</feature>
<dbReference type="CDD" id="cd04496">
    <property type="entry name" value="SSB_OBF"/>
    <property type="match status" value="1"/>
</dbReference>
<dbReference type="Proteomes" id="UP000449710">
    <property type="component" value="Unassembled WGS sequence"/>
</dbReference>